<keyword evidence="12" id="KW-1185">Reference proteome</keyword>
<gene>
    <name evidence="11" type="ORF">PG2T_04935</name>
</gene>
<dbReference type="PANTHER" id="PTHR21581:SF26">
    <property type="entry name" value="D-ALANYL-D-ALANINE ENDOPEPTIDASE"/>
    <property type="match status" value="1"/>
</dbReference>
<feature type="domain" description="Peptidase S11 D-alanyl-D-alanine carboxypeptidase A N-terminal" evidence="10">
    <location>
        <begin position="23"/>
        <end position="249"/>
    </location>
</feature>
<keyword evidence="4" id="KW-0133">Cell shape</keyword>
<dbReference type="PANTHER" id="PTHR21581">
    <property type="entry name" value="D-ALANYL-D-ALANINE CARBOXYPEPTIDASE"/>
    <property type="match status" value="1"/>
</dbReference>
<dbReference type="InParanoid" id="A0A1B1YSA7"/>
<feature type="binding site" evidence="8">
    <location>
        <position position="219"/>
    </location>
    <ligand>
        <name>substrate</name>
    </ligand>
</feature>
<dbReference type="Proteomes" id="UP000092952">
    <property type="component" value="Chromosome"/>
</dbReference>
<dbReference type="EMBL" id="CP014671">
    <property type="protein sequence ID" value="ANX03605.1"/>
    <property type="molecule type" value="Genomic_DNA"/>
</dbReference>
<name>A0A1B1YSA7_9GAMM</name>
<feature type="active site" evidence="7">
    <location>
        <position position="114"/>
    </location>
</feature>
<evidence type="ECO:0000256" key="7">
    <source>
        <dbReference type="PIRSR" id="PIRSR618044-1"/>
    </source>
</evidence>
<dbReference type="GO" id="GO:0009252">
    <property type="term" value="P:peptidoglycan biosynthetic process"/>
    <property type="evidence" value="ECO:0007669"/>
    <property type="project" value="UniProtKB-KW"/>
</dbReference>
<dbReference type="InterPro" id="IPR018044">
    <property type="entry name" value="Peptidase_S11"/>
</dbReference>
<evidence type="ECO:0000256" key="5">
    <source>
        <dbReference type="ARBA" id="ARBA00022984"/>
    </source>
</evidence>
<evidence type="ECO:0000313" key="11">
    <source>
        <dbReference type="EMBL" id="ANX03605.1"/>
    </source>
</evidence>
<evidence type="ECO:0000256" key="2">
    <source>
        <dbReference type="ARBA" id="ARBA00022729"/>
    </source>
</evidence>
<evidence type="ECO:0000256" key="1">
    <source>
        <dbReference type="ARBA" id="ARBA00007164"/>
    </source>
</evidence>
<evidence type="ECO:0000313" key="12">
    <source>
        <dbReference type="Proteomes" id="UP000092952"/>
    </source>
</evidence>
<sequence length="278" mass="29801">MVGTLIAACLATVQAAPSAPASRSAVDLRSRAALIMRADTGQVLYAKNADQTLPIASITKLMTAMVVLDAGQPMNQILTITDAERDRLRGTTSRLAIGTKLSRSELLRLALMSSENRAAAALLRNYPGGPAAGVAAMNRKARALGMTHTRFVEATGLSGDNRSTPSDLARMVQAAARYSTIRAYSTTPEYTVKVGRHLTQYRNTNPLVRNPQWNIAVTKTGYLNEAGRCLVMHTTVGNKPVVMVLMDSSGTLTRVGDAGRARRWMEASARTTQVAASR</sequence>
<dbReference type="KEGG" id="gbi:PG2T_04935"/>
<proteinExistence type="inferred from homology"/>
<dbReference type="InterPro" id="IPR012338">
    <property type="entry name" value="Beta-lactam/transpept-like"/>
</dbReference>
<accession>A0A1B1YSA7</accession>
<dbReference type="AlphaFoldDB" id="A0A1B1YSA7"/>
<organism evidence="11 12">
    <name type="scientific">Immundisolibacter cernigliae</name>
    <dbReference type="NCBI Taxonomy" id="1810504"/>
    <lineage>
        <taxon>Bacteria</taxon>
        <taxon>Pseudomonadati</taxon>
        <taxon>Pseudomonadota</taxon>
        <taxon>Gammaproteobacteria</taxon>
        <taxon>Immundisolibacterales</taxon>
        <taxon>Immundisolibacteraceae</taxon>
        <taxon>Immundisolibacter</taxon>
    </lineage>
</organism>
<dbReference type="STRING" id="1810504.PG2T_04935"/>
<dbReference type="Pfam" id="PF00768">
    <property type="entry name" value="Peptidase_S11"/>
    <property type="match status" value="1"/>
</dbReference>
<dbReference type="FunCoup" id="A0A1B1YSA7">
    <property type="interactions" value="7"/>
</dbReference>
<dbReference type="Gene3D" id="3.40.710.10">
    <property type="entry name" value="DD-peptidase/beta-lactamase superfamily"/>
    <property type="match status" value="1"/>
</dbReference>
<evidence type="ECO:0000256" key="6">
    <source>
        <dbReference type="ARBA" id="ARBA00023316"/>
    </source>
</evidence>
<evidence type="ECO:0000259" key="10">
    <source>
        <dbReference type="Pfam" id="PF00768"/>
    </source>
</evidence>
<dbReference type="GO" id="GO:0006508">
    <property type="term" value="P:proteolysis"/>
    <property type="evidence" value="ECO:0007669"/>
    <property type="project" value="InterPro"/>
</dbReference>
<dbReference type="GO" id="GO:0071555">
    <property type="term" value="P:cell wall organization"/>
    <property type="evidence" value="ECO:0007669"/>
    <property type="project" value="UniProtKB-KW"/>
</dbReference>
<protein>
    <recommendedName>
        <fullName evidence="10">Peptidase S11 D-alanyl-D-alanine carboxypeptidase A N-terminal domain-containing protein</fullName>
    </recommendedName>
</protein>
<evidence type="ECO:0000256" key="9">
    <source>
        <dbReference type="RuleBase" id="RU004016"/>
    </source>
</evidence>
<evidence type="ECO:0000256" key="4">
    <source>
        <dbReference type="ARBA" id="ARBA00022960"/>
    </source>
</evidence>
<dbReference type="InterPro" id="IPR001967">
    <property type="entry name" value="Peptidase_S11_N"/>
</dbReference>
<dbReference type="SUPFAM" id="SSF56601">
    <property type="entry name" value="beta-lactamase/transpeptidase-like"/>
    <property type="match status" value="1"/>
</dbReference>
<keyword evidence="3" id="KW-0378">Hydrolase</keyword>
<dbReference type="GO" id="GO:0008360">
    <property type="term" value="P:regulation of cell shape"/>
    <property type="evidence" value="ECO:0007669"/>
    <property type="project" value="UniProtKB-KW"/>
</dbReference>
<dbReference type="GO" id="GO:0009002">
    <property type="term" value="F:serine-type D-Ala-D-Ala carboxypeptidase activity"/>
    <property type="evidence" value="ECO:0007669"/>
    <property type="project" value="InterPro"/>
</dbReference>
<feature type="active site" description="Acyl-ester intermediate" evidence="7">
    <location>
        <position position="57"/>
    </location>
</feature>
<evidence type="ECO:0000256" key="3">
    <source>
        <dbReference type="ARBA" id="ARBA00022801"/>
    </source>
</evidence>
<evidence type="ECO:0000256" key="8">
    <source>
        <dbReference type="PIRSR" id="PIRSR618044-2"/>
    </source>
</evidence>
<keyword evidence="2" id="KW-0732">Signal</keyword>
<feature type="active site" description="Proton acceptor" evidence="7">
    <location>
        <position position="60"/>
    </location>
</feature>
<reference evidence="12" key="1">
    <citation type="submission" date="2016-03" db="EMBL/GenBank/DDBJ databases">
        <title>Complete genome sequence of Solimmundus cernigliae, representing a novel lineage of polycyclic aromatic hydrocarbon degraders within the Gammaproteobacteria.</title>
        <authorList>
            <person name="Singleton D.R."/>
            <person name="Dickey A.N."/>
            <person name="Scholl E.H."/>
            <person name="Wright F.A."/>
            <person name="Aitken M.D."/>
        </authorList>
    </citation>
    <scope>NUCLEOTIDE SEQUENCE [LARGE SCALE GENOMIC DNA]</scope>
    <source>
        <strain evidence="12">TR3.2</strain>
    </source>
</reference>
<keyword evidence="6" id="KW-0961">Cell wall biogenesis/degradation</keyword>
<dbReference type="PRINTS" id="PR00725">
    <property type="entry name" value="DADACBPTASE1"/>
</dbReference>
<comment type="similarity">
    <text evidence="1 9">Belongs to the peptidase S11 family.</text>
</comment>
<dbReference type="NCBIfam" id="NF008668">
    <property type="entry name" value="PRK11669.1"/>
    <property type="match status" value="1"/>
</dbReference>
<keyword evidence="5" id="KW-0573">Peptidoglycan synthesis</keyword>